<comment type="caution">
    <text evidence="1">The sequence shown here is derived from an EMBL/GenBank/DDBJ whole genome shotgun (WGS) entry which is preliminary data.</text>
</comment>
<protein>
    <submittedName>
        <fullName evidence="1">(diamondback moth) hypothetical protein</fullName>
    </submittedName>
</protein>
<dbReference type="AlphaFoldDB" id="A0A8S4FFR3"/>
<name>A0A8S4FFR3_PLUXY</name>
<dbReference type="Proteomes" id="UP000653454">
    <property type="component" value="Unassembled WGS sequence"/>
</dbReference>
<keyword evidence="2" id="KW-1185">Reference proteome</keyword>
<evidence type="ECO:0000313" key="2">
    <source>
        <dbReference type="Proteomes" id="UP000653454"/>
    </source>
</evidence>
<proteinExistence type="predicted"/>
<sequence length="78" mass="8647">MAEKSEDEILRTLSENLKRKHDQISDQDDPDKQFLMSLLPHPLLASRGGVCGCGERLVCGDPKSRSDAQSTLCISFEV</sequence>
<gene>
    <name evidence="1" type="ORF">PLXY2_LOCUS8848</name>
</gene>
<reference evidence="1" key="1">
    <citation type="submission" date="2020-11" db="EMBL/GenBank/DDBJ databases">
        <authorList>
            <person name="Whiteford S."/>
        </authorList>
    </citation>
    <scope>NUCLEOTIDE SEQUENCE</scope>
</reference>
<organism evidence="1 2">
    <name type="scientific">Plutella xylostella</name>
    <name type="common">Diamondback moth</name>
    <name type="synonym">Plutella maculipennis</name>
    <dbReference type="NCBI Taxonomy" id="51655"/>
    <lineage>
        <taxon>Eukaryota</taxon>
        <taxon>Metazoa</taxon>
        <taxon>Ecdysozoa</taxon>
        <taxon>Arthropoda</taxon>
        <taxon>Hexapoda</taxon>
        <taxon>Insecta</taxon>
        <taxon>Pterygota</taxon>
        <taxon>Neoptera</taxon>
        <taxon>Endopterygota</taxon>
        <taxon>Lepidoptera</taxon>
        <taxon>Glossata</taxon>
        <taxon>Ditrysia</taxon>
        <taxon>Yponomeutoidea</taxon>
        <taxon>Plutellidae</taxon>
        <taxon>Plutella</taxon>
    </lineage>
</organism>
<accession>A0A8S4FFR3</accession>
<dbReference type="EMBL" id="CAJHNJ030000033">
    <property type="protein sequence ID" value="CAG9127048.1"/>
    <property type="molecule type" value="Genomic_DNA"/>
</dbReference>
<evidence type="ECO:0000313" key="1">
    <source>
        <dbReference type="EMBL" id="CAG9127048.1"/>
    </source>
</evidence>